<reference evidence="2 3" key="1">
    <citation type="journal article" date="2019" name="Nat. Microbiol.">
        <title>Mediterranean grassland soil C-N compound turnover is dependent on rainfall and depth, and is mediated by genomically divergent microorganisms.</title>
        <authorList>
            <person name="Diamond S."/>
            <person name="Andeer P.F."/>
            <person name="Li Z."/>
            <person name="Crits-Christoph A."/>
            <person name="Burstein D."/>
            <person name="Anantharaman K."/>
            <person name="Lane K.R."/>
            <person name="Thomas B.C."/>
            <person name="Pan C."/>
            <person name="Northen T.R."/>
            <person name="Banfield J.F."/>
        </authorList>
    </citation>
    <scope>NUCLEOTIDE SEQUENCE [LARGE SCALE GENOMIC DNA]</scope>
    <source>
        <strain evidence="2">WS_2</strain>
    </source>
</reference>
<feature type="signal peptide" evidence="1">
    <location>
        <begin position="1"/>
        <end position="20"/>
    </location>
</feature>
<protein>
    <submittedName>
        <fullName evidence="2">Uncharacterized protein</fullName>
    </submittedName>
</protein>
<organism evidence="2 3">
    <name type="scientific">Eiseniibacteriota bacterium</name>
    <dbReference type="NCBI Taxonomy" id="2212470"/>
    <lineage>
        <taxon>Bacteria</taxon>
        <taxon>Candidatus Eiseniibacteriota</taxon>
    </lineage>
</organism>
<feature type="chain" id="PRO_5022020487" evidence="1">
    <location>
        <begin position="21"/>
        <end position="223"/>
    </location>
</feature>
<name>A0A538SQ44_UNCEI</name>
<gene>
    <name evidence="2" type="ORF">E6K72_08455</name>
</gene>
<sequence length="223" mass="24930">MRLIPVARAASLLFCLASLGGCSSGSPEVVTSGPHETPLPQGEAYIPPAIVSGAADSVAPRPGSPGALYRYRFKQVAPSSERFTFQDRELSFYFRPTPAALFVQVENRQDRPTWIDWERSTFDGPLGHTGKVAHATTRFPDRFRPQTQTQIPGLQRYSDYLFPIDYLVDSGSSDEQLHRPLLPEDHAAPQYQDRQFGVNLVFLIEGQPRSYSFRYQVASVLPK</sequence>
<comment type="caution">
    <text evidence="2">The sequence shown here is derived from an EMBL/GenBank/DDBJ whole genome shotgun (WGS) entry which is preliminary data.</text>
</comment>
<dbReference type="EMBL" id="VBOS01000298">
    <property type="protein sequence ID" value="TMQ53467.1"/>
    <property type="molecule type" value="Genomic_DNA"/>
</dbReference>
<dbReference type="PROSITE" id="PS51257">
    <property type="entry name" value="PROKAR_LIPOPROTEIN"/>
    <property type="match status" value="1"/>
</dbReference>
<evidence type="ECO:0000313" key="2">
    <source>
        <dbReference type="EMBL" id="TMQ53467.1"/>
    </source>
</evidence>
<evidence type="ECO:0000256" key="1">
    <source>
        <dbReference type="SAM" id="SignalP"/>
    </source>
</evidence>
<dbReference type="Proteomes" id="UP000317716">
    <property type="component" value="Unassembled WGS sequence"/>
</dbReference>
<accession>A0A538SQ44</accession>
<dbReference type="AlphaFoldDB" id="A0A538SQ44"/>
<evidence type="ECO:0000313" key="3">
    <source>
        <dbReference type="Proteomes" id="UP000317716"/>
    </source>
</evidence>
<proteinExistence type="predicted"/>
<keyword evidence="1" id="KW-0732">Signal</keyword>